<dbReference type="InterPro" id="IPR006598">
    <property type="entry name" value="CAP10"/>
</dbReference>
<dbReference type="SMART" id="SM00672">
    <property type="entry name" value="CAP10"/>
    <property type="match status" value="1"/>
</dbReference>
<feature type="region of interest" description="Disordered" evidence="3">
    <location>
        <begin position="1"/>
        <end position="33"/>
    </location>
</feature>
<dbReference type="InterPro" id="IPR051091">
    <property type="entry name" value="O-Glucosyltr/Glycosyltrsf_90"/>
</dbReference>
<keyword evidence="6" id="KW-1185">Reference proteome</keyword>
<reference evidence="5 6" key="1">
    <citation type="journal article" date="2011" name="Proc. Natl. Acad. Sci. U.S.A.">
        <title>Genetic diversity and population structure of the endangered marsupial Sarcophilus harrisii (Tasmanian devil).</title>
        <authorList>
            <person name="Miller W."/>
            <person name="Hayes V.M."/>
            <person name="Ratan A."/>
            <person name="Petersen D.C."/>
            <person name="Wittekindt N.E."/>
            <person name="Miller J."/>
            <person name="Walenz B."/>
            <person name="Knight J."/>
            <person name="Qi J."/>
            <person name="Zhao F."/>
            <person name="Wang Q."/>
            <person name="Bedoya-Reina O.C."/>
            <person name="Katiyar N."/>
            <person name="Tomsho L.P."/>
            <person name="Kasson L.M."/>
            <person name="Hardie R.A."/>
            <person name="Woodbridge P."/>
            <person name="Tindall E.A."/>
            <person name="Bertelsen M.F."/>
            <person name="Dixon D."/>
            <person name="Pyecroft S."/>
            <person name="Helgen K.M."/>
            <person name="Lesk A.M."/>
            <person name="Pringle T.H."/>
            <person name="Patterson N."/>
            <person name="Zhang Y."/>
            <person name="Kreiss A."/>
            <person name="Woods G.M."/>
            <person name="Jones M.E."/>
            <person name="Schuster S.C."/>
        </authorList>
    </citation>
    <scope>NUCLEOTIDE SEQUENCE [LARGE SCALE GENOMIC DNA]</scope>
</reference>
<dbReference type="GO" id="GO:0035252">
    <property type="term" value="F:UDP-xylosyltransferase activity"/>
    <property type="evidence" value="ECO:0007669"/>
    <property type="project" value="TreeGrafter"/>
</dbReference>
<feature type="domain" description="Glycosyl transferase CAP10" evidence="4">
    <location>
        <begin position="561"/>
        <end position="813"/>
    </location>
</feature>
<dbReference type="InterPro" id="IPR005135">
    <property type="entry name" value="Endo/exonuclease/phosphatase"/>
</dbReference>
<protein>
    <submittedName>
        <fullName evidence="5">Protein O-glucosyltransferase 1</fullName>
    </submittedName>
</protein>
<evidence type="ECO:0000259" key="4">
    <source>
        <dbReference type="SMART" id="SM00672"/>
    </source>
</evidence>
<dbReference type="InterPro" id="IPR036691">
    <property type="entry name" value="Endo/exonu/phosph_ase_sf"/>
</dbReference>
<dbReference type="GO" id="GO:0012505">
    <property type="term" value="C:endomembrane system"/>
    <property type="evidence" value="ECO:0007669"/>
    <property type="project" value="TreeGrafter"/>
</dbReference>
<reference evidence="5" key="2">
    <citation type="submission" date="2025-08" db="UniProtKB">
        <authorList>
            <consortium name="Ensembl"/>
        </authorList>
    </citation>
    <scope>IDENTIFICATION</scope>
</reference>
<dbReference type="GeneTree" id="ENSGT00940000158283"/>
<dbReference type="PANTHER" id="PTHR12203">
    <property type="entry name" value="KDEL LYS-ASP-GLU-LEU CONTAINING - RELATED"/>
    <property type="match status" value="1"/>
</dbReference>
<organism evidence="5 6">
    <name type="scientific">Sarcophilus harrisii</name>
    <name type="common">Tasmanian devil</name>
    <name type="synonym">Sarcophilus laniarius</name>
    <dbReference type="NCBI Taxonomy" id="9305"/>
    <lineage>
        <taxon>Eukaryota</taxon>
        <taxon>Metazoa</taxon>
        <taxon>Chordata</taxon>
        <taxon>Craniata</taxon>
        <taxon>Vertebrata</taxon>
        <taxon>Euteleostomi</taxon>
        <taxon>Mammalia</taxon>
        <taxon>Metatheria</taxon>
        <taxon>Dasyuromorphia</taxon>
        <taxon>Dasyuridae</taxon>
        <taxon>Sarcophilus</taxon>
    </lineage>
</organism>
<evidence type="ECO:0000313" key="5">
    <source>
        <dbReference type="Ensembl" id="ENSSHAP00000039245.1"/>
    </source>
</evidence>
<evidence type="ECO:0000256" key="1">
    <source>
        <dbReference type="ARBA" id="ARBA00010118"/>
    </source>
</evidence>
<dbReference type="GO" id="GO:0006493">
    <property type="term" value="P:protein O-linked glycosylation"/>
    <property type="evidence" value="ECO:0007669"/>
    <property type="project" value="TreeGrafter"/>
</dbReference>
<evidence type="ECO:0000313" key="6">
    <source>
        <dbReference type="Proteomes" id="UP000007648"/>
    </source>
</evidence>
<evidence type="ECO:0000256" key="3">
    <source>
        <dbReference type="SAM" id="MobiDB-lite"/>
    </source>
</evidence>
<dbReference type="Pfam" id="PF05686">
    <property type="entry name" value="Glyco_transf_90"/>
    <property type="match status" value="1"/>
</dbReference>
<dbReference type="PANTHER" id="PTHR12203:SF35">
    <property type="entry name" value="PROTEIN O-GLUCOSYLTRANSFERASE 1"/>
    <property type="match status" value="1"/>
</dbReference>
<dbReference type="Gene3D" id="3.60.10.10">
    <property type="entry name" value="Endonuclease/exonuclease/phosphatase"/>
    <property type="match status" value="1"/>
</dbReference>
<dbReference type="Pfam" id="PF03372">
    <property type="entry name" value="Exo_endo_phos"/>
    <property type="match status" value="1"/>
</dbReference>
<name>A0A7N4PLN8_SARHA</name>
<dbReference type="InParanoid" id="A0A7N4PLN8"/>
<proteinExistence type="inferred from homology"/>
<keyword evidence="2" id="KW-0808">Transferase</keyword>
<sequence>MNRAEIQNGPSPYDGPSCSDGARGGSGKAQKAPQAAKRPYINIDLAVGTFNVGSLATDELVDTLLEELKNIHIDILAINETRREEEVSSEWKDGWQVLLGEGNAGVGGVGFMVGPKATRNIISWYTWSSRLAVLTMRVSREATMKIIAAYAPRSIAEEEEVDKFYEDLDKILQIESAYTLILGDFNAKVGTGEEGEEYVGRYGSGSRDERGQRLVEYAEASHLYIMNTFFMKRVGRRWTWSPDEVVKEEVDYILTDKKQLVTDVAVISESVVCMQSYHRLVRAKVKLNTKLEERMKMKRRHCVRLQQLEEELFQHTVESQNWEMNRNRDYDSEYERHLLQKINRCKKIITMKRPKEPRNRLSQETLNLLAKRRDMAARGDKGPEYKAICKTLRKKMTEDYEQYRQTRQQKAVEERTVHQRGWRENQPKYSFQREFAERIGRRTANRWEIEQTVPGRPETATSQSGGSGGPKWKGFIDQINKSVENYQSCSKGNCSCHLGVMEKDLAPFQGGISKEMMANVVNRKLGTHYQIIKNELYREHDCMFPARCSGVEHFILEIINHLPDMEMVINVRDYPQIPKWMEPIIPVFSFSKTSEYHDIMYPAWTFWEGGPAVWPIYPTGLGRWDLLREDLARSAEKWPWEKKVSKGYFRGSRTSPERDPLILLSRENPGLVDAEYTKNQAWKSEKDTLGKPPAKEVALVDHCKYKYLFNFRGVAASFRFKHLFLCGSLVFHVGEEWQEFFYAQLKPWVHYIPVNTDLSNVRELLQFVKENDDLAHEIAERGRQFIINHLKMDDISCYWKILLTEYSKTLSYKVKKKKDYSKISPKPLKTEL</sequence>
<evidence type="ECO:0000256" key="2">
    <source>
        <dbReference type="ARBA" id="ARBA00022679"/>
    </source>
</evidence>
<comment type="similarity">
    <text evidence="1">Belongs to the glycosyltransferase 90 family.</text>
</comment>
<dbReference type="AlphaFoldDB" id="A0A7N4PLN8"/>
<dbReference type="Proteomes" id="UP000007648">
    <property type="component" value="Unassembled WGS sequence"/>
</dbReference>
<gene>
    <name evidence="5" type="primary">POGLUT1</name>
</gene>
<dbReference type="GO" id="GO:0035251">
    <property type="term" value="F:UDP-glucosyltransferase activity"/>
    <property type="evidence" value="ECO:0007669"/>
    <property type="project" value="TreeGrafter"/>
</dbReference>
<dbReference type="Ensembl" id="ENSSHAT00000043341.1">
    <property type="protein sequence ID" value="ENSSHAP00000039245.1"/>
    <property type="gene ID" value="ENSSHAG00000029705.1"/>
</dbReference>
<reference evidence="5" key="3">
    <citation type="submission" date="2025-09" db="UniProtKB">
        <authorList>
            <consortium name="Ensembl"/>
        </authorList>
    </citation>
    <scope>IDENTIFICATION</scope>
</reference>
<dbReference type="SUPFAM" id="SSF56219">
    <property type="entry name" value="DNase I-like"/>
    <property type="match status" value="1"/>
</dbReference>
<accession>A0A7N4PLN8</accession>
<dbReference type="GO" id="GO:0045747">
    <property type="term" value="P:positive regulation of Notch signaling pathway"/>
    <property type="evidence" value="ECO:0007669"/>
    <property type="project" value="TreeGrafter"/>
</dbReference>